<keyword evidence="9" id="KW-0067">ATP-binding</keyword>
<dbReference type="Gene3D" id="3.30.200.20">
    <property type="entry name" value="Phosphorylase Kinase, domain 1"/>
    <property type="match status" value="1"/>
</dbReference>
<dbReference type="Gene3D" id="1.20.5.100">
    <property type="entry name" value="Cytochrome c1, transmembrane anchor, C-terminal"/>
    <property type="match status" value="1"/>
</dbReference>
<comment type="subcellular location">
    <subcellularLocation>
        <location evidence="1">Membrane</location>
    </subcellularLocation>
</comment>
<keyword evidence="11 16" id="KW-0472">Membrane</keyword>
<feature type="region of interest" description="Disordered" evidence="15">
    <location>
        <begin position="1760"/>
        <end position="1780"/>
    </location>
</feature>
<dbReference type="EMBL" id="KE346362">
    <property type="protein sequence ID" value="KJE91287.1"/>
    <property type="molecule type" value="Genomic_DNA"/>
</dbReference>
<dbReference type="PROSITE" id="PS00109">
    <property type="entry name" value="PROTEIN_KINASE_TYR"/>
    <property type="match status" value="1"/>
</dbReference>
<keyword evidence="6" id="KW-0677">Repeat</keyword>
<dbReference type="SMART" id="SM00219">
    <property type="entry name" value="TyrKc"/>
    <property type="match status" value="1"/>
</dbReference>
<dbReference type="InterPro" id="IPR011009">
    <property type="entry name" value="Kinase-like_dom_sf"/>
</dbReference>
<evidence type="ECO:0000256" key="10">
    <source>
        <dbReference type="ARBA" id="ARBA00022989"/>
    </source>
</evidence>
<dbReference type="InterPro" id="IPR020635">
    <property type="entry name" value="Tyr_kinase_cat_dom"/>
</dbReference>
<dbReference type="InterPro" id="IPR032675">
    <property type="entry name" value="LRR_dom_sf"/>
</dbReference>
<dbReference type="eggNOG" id="KOG1026">
    <property type="taxonomic scope" value="Eukaryota"/>
</dbReference>
<keyword evidence="8 19" id="KW-0418">Kinase</keyword>
<dbReference type="InterPro" id="IPR008266">
    <property type="entry name" value="Tyr_kinase_AS"/>
</dbReference>
<dbReference type="CDD" id="cd00192">
    <property type="entry name" value="PTKc"/>
    <property type="match status" value="1"/>
</dbReference>
<organism evidence="19 20">
    <name type="scientific">Capsaspora owczarzaki (strain ATCC 30864)</name>
    <dbReference type="NCBI Taxonomy" id="595528"/>
    <lineage>
        <taxon>Eukaryota</taxon>
        <taxon>Filasterea</taxon>
        <taxon>Capsaspora</taxon>
    </lineage>
</organism>
<dbReference type="InParanoid" id="A0A0D2VMB0"/>
<dbReference type="EC" id="2.7.10.1" evidence="2"/>
<dbReference type="STRING" id="595528.A0A0D2VMB0"/>
<dbReference type="SUPFAM" id="SSF49265">
    <property type="entry name" value="Fibronectin type III"/>
    <property type="match status" value="5"/>
</dbReference>
<protein>
    <recommendedName>
        <fullName evidence="2">receptor protein-tyrosine kinase</fullName>
        <ecNumber evidence="2">2.7.10.1</ecNumber>
    </recommendedName>
</protein>
<evidence type="ECO:0000256" key="7">
    <source>
        <dbReference type="ARBA" id="ARBA00022741"/>
    </source>
</evidence>
<keyword evidence="10 16" id="KW-1133">Transmembrane helix</keyword>
<dbReference type="GO" id="GO:0004714">
    <property type="term" value="F:transmembrane receptor protein tyrosine kinase activity"/>
    <property type="evidence" value="ECO:0007669"/>
    <property type="project" value="UniProtKB-EC"/>
</dbReference>
<gene>
    <name evidence="19" type="ORF">CAOG_009545</name>
</gene>
<dbReference type="Pfam" id="PF13516">
    <property type="entry name" value="LRR_6"/>
    <property type="match status" value="11"/>
</dbReference>
<keyword evidence="3" id="KW-0433">Leucine-rich repeat</keyword>
<keyword evidence="14" id="KW-0325">Glycoprotein</keyword>
<dbReference type="PANTHER" id="PTHR24416">
    <property type="entry name" value="TYROSINE-PROTEIN KINASE RECEPTOR"/>
    <property type="match status" value="1"/>
</dbReference>
<evidence type="ECO:0000259" key="18">
    <source>
        <dbReference type="PROSITE" id="PS50853"/>
    </source>
</evidence>
<name>A0A0D2VMB0_CAPO3</name>
<dbReference type="PROSITE" id="PS50853">
    <property type="entry name" value="FN3"/>
    <property type="match status" value="5"/>
</dbReference>
<evidence type="ECO:0000256" key="3">
    <source>
        <dbReference type="ARBA" id="ARBA00022614"/>
    </source>
</evidence>
<dbReference type="GO" id="GO:0043235">
    <property type="term" value="C:receptor complex"/>
    <property type="evidence" value="ECO:0007669"/>
    <property type="project" value="TreeGrafter"/>
</dbReference>
<evidence type="ECO:0000256" key="13">
    <source>
        <dbReference type="ARBA" id="ARBA00023170"/>
    </source>
</evidence>
<dbReference type="PRINTS" id="PR00109">
    <property type="entry name" value="TYRKINASE"/>
</dbReference>
<keyword evidence="7" id="KW-0547">Nucleotide-binding</keyword>
<feature type="domain" description="Protein kinase" evidence="17">
    <location>
        <begin position="1870"/>
        <end position="2147"/>
    </location>
</feature>
<feature type="transmembrane region" description="Helical" evidence="16">
    <location>
        <begin position="1730"/>
        <end position="1752"/>
    </location>
</feature>
<dbReference type="SUPFAM" id="SSF56112">
    <property type="entry name" value="Protein kinase-like (PK-like)"/>
    <property type="match status" value="1"/>
</dbReference>
<dbReference type="Gene3D" id="2.60.40.10">
    <property type="entry name" value="Immunoglobulins"/>
    <property type="match status" value="2"/>
</dbReference>
<dbReference type="GO" id="GO:0005886">
    <property type="term" value="C:plasma membrane"/>
    <property type="evidence" value="ECO:0007669"/>
    <property type="project" value="TreeGrafter"/>
</dbReference>
<dbReference type="SMART" id="SM00368">
    <property type="entry name" value="LRR_RI"/>
    <property type="match status" value="12"/>
</dbReference>
<evidence type="ECO:0000256" key="5">
    <source>
        <dbReference type="ARBA" id="ARBA00022692"/>
    </source>
</evidence>
<keyword evidence="20" id="KW-1185">Reference proteome</keyword>
<evidence type="ECO:0000256" key="16">
    <source>
        <dbReference type="SAM" id="Phobius"/>
    </source>
</evidence>
<dbReference type="GO" id="GO:0005524">
    <property type="term" value="F:ATP binding"/>
    <property type="evidence" value="ECO:0007669"/>
    <property type="project" value="UniProtKB-KW"/>
</dbReference>
<sequence>MNAKERELYRDVQNATEWLLMGMKQIGDAGAEVIAEALKEVNTSLTGLSLYQNQIGDVGAQALADALKVSSTVKELLLGGNQIGNAGARAIAEALKVNRTLVVLHLTQNQIGNDGVQAIAEALQMNTTLTYLNLQSNCIGSVGVQAIEEARKVNCTSEVHLDNQINPLAFSTFPQCATAEDTQTVFNLLMSGQELENEFASLPTLPAEIAERIMDEAYYWQGVQFTKRDLFSSNHPDHFLKATVPRSINGSSIRVKAIQVLRDSADATNGDLFHVIVRDEQGAARYECSAKPTFVDSTIELATIWPASHLIIRQMREGWEVQVRPSEFPYDVLQREVYDKVMNASGYTLMREYRLGDAGAQAIAEALKVNTGVTTLVLGENQIGDAGAQAIGEALKVNRTLTELLLSENQIGDAGAQAVADALKVNTSLTELSLDQNHISDAGAQAIAEALIVSTTLNSLFLRQNQIGNAGAQAIAEALTKNTTLTELHLSTNQIGDAGAQAIAEALKMNAMVTEIGLRENHIGNAGAQAIADALKVNTTLRYLNLSQNCIGSVGVRAIDKAHKGNNTHAIRIDGQISPLVFSTLPRFATAEEIQTVFCLLTSGLELEDQLASLPALPDELAERIVDEACYWQGVQHTKREWFADDTPDSILKVTVPRTIDGNSIRVKAIQVLRDWNKQPRTTGDIVFDWIVRDEQGAVQYECASSPTLVDSTVALVTLQPPGHPIIRRMREGWQVQVRRSKSVQDMRFDSSSSSSSSSRGDMRASGAAICIASGSRCGAAVFALLCFAVLSCVFSSAHAAPGPGGGSVAVNLSSPPVAVPLTPYSVNVSWIGSFSSSGSLSYFLSGAGLWTTSGGGGEGEIGRRSALPGGSINGLSVIVSELAPFTAYTWTVTARTVNGDQAEQSTALRSTFADAPAVAPGTISFQSGVMSAQWPTVVLNGPAPLVSRCTVLNGGVIVVDATSNNSPTLTVTGVNWAPYTDYTLACRFSNNGGTGNQTGVQNQGFKTPPQTPDLDTTRFKSDDQGLTWLTAKWTNVLKYLNGPPPAQFFLNVSNPDGTFTRPLYNVTIPTSFNVTDLLPYTSYSLVLTVVNGAGLSTSVTRSFSTKPAPPAFNPSLVAVLSTPSSANCGGASQCVTVRVDWANALILGSLPVTSQSITNPTVQSLPATVRSRDLVGLSFATNYVFSLVVTDSAGLNATVDVPFTTPPSPPPIPTSLLVDQVTRTSVTFKWNANSSPFHRVSYLVTEPNPIMVGTSEFFQVSSGVSIWTAQNLSAGAEYTFSLAACSGAGSSFTCSAPATLVARTMPGSPIWGSGISLSSSSTLGSIAVTWSSPPQYPQCDPDLLTYLVIYQRIDVQPAPAAQTATVQPSNQVAVTPSGTIVPYGLYNFTVIAIGDSANPQQTSSPLPSYFVRASSAIAAWGNANISISIAPGLGIALAWTPPEFLNDNPASISYAVSFSSIFPSMTVSFSNLTAGPCILLNLLESVQWIAQVTCYNSVGYVKSQSLTITSPTFPRFAVGSAFVVSEVTSTGLALTLPIATSPSHAVTSYTISVSDNHFLDPVSPATFELIPTTSGPSSYIIRTWATALLPNRPYTFTAIAHTAVSSTPVGEALVITYQTLPAPARFSAPLHIFFPSGKTVKISWSVPSDRDSNGQVTGYGVTFDNHPLVLLDATETEYSPDVTLVKGRTYQVTVVCFSAAQGQTFTSDPVTAAVTAPANDSASGPATGAIAAVVGSVLGVLLLVLLIIFLVRRRRNKSSPNLARRKGKKGSVDDESSTMEMNRNDLTYTYIGSDPLYAAVNMVPNSQQTFSDYAAPGVYFNEGHGKSGAKSAKSAESHYAYAAAVQQVYAVAHESPYTTSTSSMNRADMEFGSVLGQGEFGRVVQASAPAWWLGLQNASGKSPNDRITVAVKSVKQGASDKQIADFDAEGDMMKQFNHISVVRVLASFTDVHPHLLVLELLPYGDLRGLLQRCAMLDPPVLPTSTEIAHICAQVASGMAYLARIRFVHRDLAARNCLVAGDLVVKIADFGLSRSLSEEKDYYRVQNKSKLPVKWMAPESLMYRKFSTASDVWSFGVVCWEVATSGSSPYGNMPGKDVPAYVEAGNRLTRPETCPSEIWELVQTCWCWEPAARASFESLSSSLRAMVGAEDPVRDLGAMASSAKEVKASDN</sequence>
<evidence type="ECO:0000256" key="15">
    <source>
        <dbReference type="SAM" id="MobiDB-lite"/>
    </source>
</evidence>
<dbReference type="Pfam" id="PF00041">
    <property type="entry name" value="fn3"/>
    <property type="match status" value="1"/>
</dbReference>
<evidence type="ECO:0000256" key="8">
    <source>
        <dbReference type="ARBA" id="ARBA00022777"/>
    </source>
</evidence>
<reference evidence="20" key="1">
    <citation type="submission" date="2011-02" db="EMBL/GenBank/DDBJ databases">
        <title>The Genome Sequence of Capsaspora owczarzaki ATCC 30864.</title>
        <authorList>
            <person name="Russ C."/>
            <person name="Cuomo C."/>
            <person name="Burger G."/>
            <person name="Gray M.W."/>
            <person name="Holland P.W.H."/>
            <person name="King N."/>
            <person name="Lang F.B.F."/>
            <person name="Roger A.J."/>
            <person name="Ruiz-Trillo I."/>
            <person name="Young S.K."/>
            <person name="Zeng Q."/>
            <person name="Gargeya S."/>
            <person name="Alvarado L."/>
            <person name="Berlin A."/>
            <person name="Chapman S.B."/>
            <person name="Chen Z."/>
            <person name="Freedman E."/>
            <person name="Gellesch M."/>
            <person name="Goldberg J."/>
            <person name="Griggs A."/>
            <person name="Gujja S."/>
            <person name="Heilman E."/>
            <person name="Heiman D."/>
            <person name="Howarth C."/>
            <person name="Mehta T."/>
            <person name="Neiman D."/>
            <person name="Pearson M."/>
            <person name="Roberts A."/>
            <person name="Saif S."/>
            <person name="Shea T."/>
            <person name="Shenoy N."/>
            <person name="Sisk P."/>
            <person name="Stolte C."/>
            <person name="Sykes S."/>
            <person name="White J."/>
            <person name="Yandava C."/>
            <person name="Haas B."/>
            <person name="Nusbaum C."/>
            <person name="Birren B."/>
        </authorList>
    </citation>
    <scope>NUCLEOTIDE SEQUENCE</scope>
    <source>
        <strain evidence="20">ATCC 30864</strain>
    </source>
</reference>
<dbReference type="PhylomeDB" id="A0A0D2VMB0"/>
<dbReference type="SUPFAM" id="SSF52047">
    <property type="entry name" value="RNI-like"/>
    <property type="match status" value="2"/>
</dbReference>
<evidence type="ECO:0000256" key="9">
    <source>
        <dbReference type="ARBA" id="ARBA00022840"/>
    </source>
</evidence>
<dbReference type="InterPro" id="IPR003961">
    <property type="entry name" value="FN3_dom"/>
</dbReference>
<feature type="domain" description="Fibronectin type-III" evidence="18">
    <location>
        <begin position="1519"/>
        <end position="1623"/>
    </location>
</feature>
<dbReference type="FunFam" id="1.10.510.10:FF:000554">
    <property type="entry name" value="Predicted protein"/>
    <property type="match status" value="1"/>
</dbReference>
<accession>A0A0D2VMB0</accession>
<dbReference type="NCBIfam" id="TIGR01167">
    <property type="entry name" value="LPXTG_anchor"/>
    <property type="match status" value="1"/>
</dbReference>
<evidence type="ECO:0000256" key="14">
    <source>
        <dbReference type="ARBA" id="ARBA00023180"/>
    </source>
</evidence>
<dbReference type="InterPro" id="IPR001611">
    <property type="entry name" value="Leu-rich_rpt"/>
</dbReference>
<evidence type="ECO:0000256" key="11">
    <source>
        <dbReference type="ARBA" id="ARBA00023136"/>
    </source>
</evidence>
<feature type="domain" description="Fibronectin type-III" evidence="18">
    <location>
        <begin position="1627"/>
        <end position="1719"/>
    </location>
</feature>
<feature type="domain" description="Fibronectin type-III" evidence="18">
    <location>
        <begin position="1213"/>
        <end position="1309"/>
    </location>
</feature>
<evidence type="ECO:0000256" key="1">
    <source>
        <dbReference type="ARBA" id="ARBA00004370"/>
    </source>
</evidence>
<evidence type="ECO:0000256" key="12">
    <source>
        <dbReference type="ARBA" id="ARBA00023137"/>
    </source>
</evidence>
<evidence type="ECO:0000313" key="20">
    <source>
        <dbReference type="Proteomes" id="UP000008743"/>
    </source>
</evidence>
<dbReference type="OrthoDB" id="333024at2759"/>
<dbReference type="InterPro" id="IPR036116">
    <property type="entry name" value="FN3_sf"/>
</dbReference>
<evidence type="ECO:0000313" key="19">
    <source>
        <dbReference type="EMBL" id="KJE91287.1"/>
    </source>
</evidence>
<keyword evidence="4" id="KW-0808">Transferase</keyword>
<dbReference type="Gene3D" id="1.10.510.10">
    <property type="entry name" value="Transferase(Phosphotransferase) domain 1"/>
    <property type="match status" value="1"/>
</dbReference>
<keyword evidence="5 16" id="KW-0812">Transmembrane</keyword>
<feature type="domain" description="Fibronectin type-III" evidence="18">
    <location>
        <begin position="1009"/>
        <end position="1112"/>
    </location>
</feature>
<dbReference type="PROSITE" id="PS50011">
    <property type="entry name" value="PROTEIN_KINASE_DOM"/>
    <property type="match status" value="1"/>
</dbReference>
<dbReference type="InterPro" id="IPR000719">
    <property type="entry name" value="Prot_kinase_dom"/>
</dbReference>
<dbReference type="SMART" id="SM00060">
    <property type="entry name" value="FN3"/>
    <property type="match status" value="7"/>
</dbReference>
<dbReference type="PANTHER" id="PTHR24416:SF611">
    <property type="entry name" value="TYROSINE-PROTEIN KINASE TRANSMEMBRANE RECEPTOR ROR"/>
    <property type="match status" value="1"/>
</dbReference>
<evidence type="ECO:0000256" key="4">
    <source>
        <dbReference type="ARBA" id="ARBA00022679"/>
    </source>
</evidence>
<feature type="compositionally biased region" description="Basic residues" evidence="15">
    <location>
        <begin position="1760"/>
        <end position="1770"/>
    </location>
</feature>
<keyword evidence="12" id="KW-0829">Tyrosine-protein kinase</keyword>
<proteinExistence type="predicted"/>
<evidence type="ECO:0000256" key="6">
    <source>
        <dbReference type="ARBA" id="ARBA00022737"/>
    </source>
</evidence>
<keyword evidence="13" id="KW-0675">Receptor</keyword>
<dbReference type="Pfam" id="PF07714">
    <property type="entry name" value="PK_Tyr_Ser-Thr"/>
    <property type="match status" value="1"/>
</dbReference>
<feature type="region of interest" description="Disordered" evidence="15">
    <location>
        <begin position="997"/>
        <end position="1017"/>
    </location>
</feature>
<feature type="domain" description="Fibronectin type-III" evidence="18">
    <location>
        <begin position="1312"/>
        <end position="1417"/>
    </location>
</feature>
<dbReference type="InterPro" id="IPR001245">
    <property type="entry name" value="Ser-Thr/Tyr_kinase_cat_dom"/>
</dbReference>
<dbReference type="InterPro" id="IPR050122">
    <property type="entry name" value="RTK"/>
</dbReference>
<dbReference type="GO" id="GO:0007169">
    <property type="term" value="P:cell surface receptor protein tyrosine kinase signaling pathway"/>
    <property type="evidence" value="ECO:0007669"/>
    <property type="project" value="TreeGrafter"/>
</dbReference>
<dbReference type="InterPro" id="IPR013783">
    <property type="entry name" value="Ig-like_fold"/>
</dbReference>
<dbReference type="Gene3D" id="3.80.10.10">
    <property type="entry name" value="Ribonuclease Inhibitor"/>
    <property type="match status" value="3"/>
</dbReference>
<evidence type="ECO:0000259" key="17">
    <source>
        <dbReference type="PROSITE" id="PS50011"/>
    </source>
</evidence>
<dbReference type="Proteomes" id="UP000008743">
    <property type="component" value="Unassembled WGS sequence"/>
</dbReference>
<evidence type="ECO:0000256" key="2">
    <source>
        <dbReference type="ARBA" id="ARBA00011902"/>
    </source>
</evidence>